<dbReference type="Pfam" id="PF00722">
    <property type="entry name" value="Glyco_hydro_16"/>
    <property type="match status" value="2"/>
</dbReference>
<dbReference type="RefSeq" id="XP_066068305.1">
    <property type="nucleotide sequence ID" value="XM_066212208.1"/>
</dbReference>
<dbReference type="GO" id="GO:0016757">
    <property type="term" value="F:glycosyltransferase activity"/>
    <property type="evidence" value="ECO:0007669"/>
    <property type="project" value="TreeGrafter"/>
</dbReference>
<proteinExistence type="predicted"/>
<sequence length="312" mass="33455">MLRAATLLMLAVLVWLPETLAQACNATSLCPASAPCCSEYGYCGKGSYCLGGLPPADVVSGESYLYVARDRLYRPQPGPDEWERVQRQRNRVRLVNTGSLVPDRDGARLILKQDNAGTKISSTRYIHYGTVDFTLESSKWAGVVTAAITMSDVKDEIDWEWPGTNTLRQRVPRAPFLQTRLLISIPTPKFPSTPSRVQISIWPAGTSANAPGTISWAGGLIDWSNGDYVSNGYFWNTLKSVKITCGQGEQGGDGVTGWAYQGNDTSRVPMVSMTNASTLISRSSGPVGVSLLSVGVLAGLAGSVAIAGVTLF</sequence>
<keyword evidence="4" id="KW-0472">Membrane</keyword>
<protein>
    <recommendedName>
        <fullName evidence="6">GH16 domain-containing protein</fullName>
    </recommendedName>
</protein>
<keyword evidence="2" id="KW-0378">Hydrolase</keyword>
<dbReference type="InterPro" id="IPR013320">
    <property type="entry name" value="ConA-like_dom_sf"/>
</dbReference>
<evidence type="ECO:0000256" key="3">
    <source>
        <dbReference type="ARBA" id="ARBA00023295"/>
    </source>
</evidence>
<feature type="chain" id="PRO_5042608521" description="GH16 domain-containing protein" evidence="5">
    <location>
        <begin position="22"/>
        <end position="312"/>
    </location>
</feature>
<dbReference type="GO" id="GO:0004553">
    <property type="term" value="F:hydrolase activity, hydrolyzing O-glycosyl compounds"/>
    <property type="evidence" value="ECO:0007669"/>
    <property type="project" value="InterPro"/>
</dbReference>
<keyword evidence="1 5" id="KW-0732">Signal</keyword>
<evidence type="ECO:0000256" key="5">
    <source>
        <dbReference type="SAM" id="SignalP"/>
    </source>
</evidence>
<dbReference type="KEGG" id="cdep:91086999"/>
<dbReference type="GeneID" id="91086999"/>
<evidence type="ECO:0000256" key="1">
    <source>
        <dbReference type="ARBA" id="ARBA00022729"/>
    </source>
</evidence>
<evidence type="ECO:0000313" key="7">
    <source>
        <dbReference type="EMBL" id="WVN87605.1"/>
    </source>
</evidence>
<keyword evidence="3" id="KW-0326">Glycosidase</keyword>
<dbReference type="GO" id="GO:0005975">
    <property type="term" value="P:carbohydrate metabolic process"/>
    <property type="evidence" value="ECO:0007669"/>
    <property type="project" value="InterPro"/>
</dbReference>
<dbReference type="InterPro" id="IPR000757">
    <property type="entry name" value="Beta-glucanase-like"/>
</dbReference>
<reference evidence="7" key="3">
    <citation type="submission" date="2024-01" db="EMBL/GenBank/DDBJ databases">
        <authorList>
            <person name="Coelho M.A."/>
            <person name="David-Palma M."/>
            <person name="Shea T."/>
            <person name="Sun S."/>
            <person name="Cuomo C.A."/>
            <person name="Heitman J."/>
        </authorList>
    </citation>
    <scope>NUCLEOTIDE SEQUENCE</scope>
    <source>
        <strain evidence="7">CBS 7841</strain>
    </source>
</reference>
<dbReference type="InterPro" id="IPR050546">
    <property type="entry name" value="Glycosyl_Hydrlase_16"/>
</dbReference>
<dbReference type="SUPFAM" id="SSF49899">
    <property type="entry name" value="Concanavalin A-like lectins/glucanases"/>
    <property type="match status" value="1"/>
</dbReference>
<feature type="domain" description="GH16" evidence="6">
    <location>
        <begin position="48"/>
        <end position="274"/>
    </location>
</feature>
<dbReference type="GO" id="GO:0009277">
    <property type="term" value="C:fungal-type cell wall"/>
    <property type="evidence" value="ECO:0007669"/>
    <property type="project" value="TreeGrafter"/>
</dbReference>
<keyword evidence="4" id="KW-1133">Transmembrane helix</keyword>
<name>A0AAJ8JSE1_9TREE</name>
<dbReference type="Proteomes" id="UP000094043">
    <property type="component" value="Chromosome 3"/>
</dbReference>
<evidence type="ECO:0000313" key="8">
    <source>
        <dbReference type="Proteomes" id="UP000094043"/>
    </source>
</evidence>
<reference evidence="7" key="1">
    <citation type="submission" date="2016-06" db="EMBL/GenBank/DDBJ databases">
        <authorList>
            <person name="Cuomo C."/>
            <person name="Litvintseva A."/>
            <person name="Heitman J."/>
            <person name="Chen Y."/>
            <person name="Sun S."/>
            <person name="Springer D."/>
            <person name="Dromer F."/>
            <person name="Young S."/>
            <person name="Zeng Q."/>
            <person name="Chapman S."/>
            <person name="Gujja S."/>
            <person name="Saif S."/>
            <person name="Birren B."/>
        </authorList>
    </citation>
    <scope>NUCLEOTIDE SEQUENCE</scope>
    <source>
        <strain evidence="7">CBS 7841</strain>
    </source>
</reference>
<evidence type="ECO:0000259" key="6">
    <source>
        <dbReference type="PROSITE" id="PS51762"/>
    </source>
</evidence>
<feature type="transmembrane region" description="Helical" evidence="4">
    <location>
        <begin position="287"/>
        <end position="311"/>
    </location>
</feature>
<dbReference type="Gene3D" id="2.60.120.200">
    <property type="match status" value="1"/>
</dbReference>
<dbReference type="AlphaFoldDB" id="A0AAJ8JSE1"/>
<dbReference type="PANTHER" id="PTHR10963">
    <property type="entry name" value="GLYCOSYL HYDROLASE-RELATED"/>
    <property type="match status" value="1"/>
</dbReference>
<dbReference type="GO" id="GO:0031505">
    <property type="term" value="P:fungal-type cell wall organization"/>
    <property type="evidence" value="ECO:0007669"/>
    <property type="project" value="TreeGrafter"/>
</dbReference>
<accession>A0AAJ8JSE1</accession>
<gene>
    <name evidence="7" type="ORF">L203_102788</name>
</gene>
<dbReference type="PANTHER" id="PTHR10963:SF22">
    <property type="entry name" value="GLYCOSIDASE CRH2-RELATED"/>
    <property type="match status" value="1"/>
</dbReference>
<organism evidence="7 8">
    <name type="scientific">Cryptococcus depauperatus CBS 7841</name>
    <dbReference type="NCBI Taxonomy" id="1295531"/>
    <lineage>
        <taxon>Eukaryota</taxon>
        <taxon>Fungi</taxon>
        <taxon>Dikarya</taxon>
        <taxon>Basidiomycota</taxon>
        <taxon>Agaricomycotina</taxon>
        <taxon>Tremellomycetes</taxon>
        <taxon>Tremellales</taxon>
        <taxon>Cryptococcaceae</taxon>
        <taxon>Cryptococcus</taxon>
    </lineage>
</organism>
<evidence type="ECO:0000256" key="4">
    <source>
        <dbReference type="SAM" id="Phobius"/>
    </source>
</evidence>
<dbReference type="PROSITE" id="PS51762">
    <property type="entry name" value="GH16_2"/>
    <property type="match status" value="1"/>
</dbReference>
<dbReference type="EMBL" id="CP143786">
    <property type="protein sequence ID" value="WVN87605.1"/>
    <property type="molecule type" value="Genomic_DNA"/>
</dbReference>
<evidence type="ECO:0000256" key="2">
    <source>
        <dbReference type="ARBA" id="ARBA00022801"/>
    </source>
</evidence>
<reference evidence="7" key="2">
    <citation type="journal article" date="2022" name="Elife">
        <title>Obligate sexual reproduction of a homothallic fungus closely related to the Cryptococcus pathogenic species complex.</title>
        <authorList>
            <person name="Passer A.R."/>
            <person name="Clancey S.A."/>
            <person name="Shea T."/>
            <person name="David-Palma M."/>
            <person name="Averette A.F."/>
            <person name="Boekhout T."/>
            <person name="Porcel B.M."/>
            <person name="Nowrousian M."/>
            <person name="Cuomo C.A."/>
            <person name="Sun S."/>
            <person name="Heitman J."/>
            <person name="Coelho M.A."/>
        </authorList>
    </citation>
    <scope>NUCLEOTIDE SEQUENCE</scope>
    <source>
        <strain evidence="7">CBS 7841</strain>
    </source>
</reference>
<feature type="signal peptide" evidence="5">
    <location>
        <begin position="1"/>
        <end position="21"/>
    </location>
</feature>
<keyword evidence="4" id="KW-0812">Transmembrane</keyword>
<keyword evidence="8" id="KW-1185">Reference proteome</keyword>